<reference evidence="3" key="5">
    <citation type="submission" date="2006-06" db="EMBL/GenBank/DDBJ databases">
        <title>Arabidopsis ORF clones.</title>
        <authorList>
            <person name="Quinitio C."/>
            <person name="Chen H."/>
            <person name="Kim C.J."/>
            <person name="Shinn P."/>
            <person name="Ecker J.R."/>
        </authorList>
    </citation>
    <scope>NUCLEOTIDE SEQUENCE</scope>
</reference>
<accession>Q8LBJ6</accession>
<organism evidence="2">
    <name type="scientific">Arabidopsis thaliana</name>
    <name type="common">Mouse-ear cress</name>
    <dbReference type="NCBI Taxonomy" id="3702"/>
    <lineage>
        <taxon>Eukaryota</taxon>
        <taxon>Viridiplantae</taxon>
        <taxon>Streptophyta</taxon>
        <taxon>Embryophyta</taxon>
        <taxon>Tracheophyta</taxon>
        <taxon>Spermatophyta</taxon>
        <taxon>Magnoliopsida</taxon>
        <taxon>eudicotyledons</taxon>
        <taxon>Gunneridae</taxon>
        <taxon>Pentapetalae</taxon>
        <taxon>rosids</taxon>
        <taxon>malvids</taxon>
        <taxon>Brassicales</taxon>
        <taxon>Brassicaceae</taxon>
        <taxon>Camelineae</taxon>
        <taxon>Arabidopsis</taxon>
    </lineage>
</organism>
<name>Q8LBJ6_ARATH</name>
<dbReference type="EMBL" id="CP002684">
    <property type="protein sequence ID" value="AEE27842.1"/>
    <property type="molecule type" value="Genomic_DNA"/>
</dbReference>
<reference evidence="2" key="2">
    <citation type="journal article" date="2002" name="Genome Biol.">
        <title>Full-length messenger RNA sequences greatly improve genome annotation.</title>
        <authorList>
            <person name="Haas B.J."/>
            <person name="Volfovsky N."/>
            <person name="Town C.D."/>
            <person name="Troukhan M."/>
            <person name="Alexandrov N."/>
            <person name="Feldmann K.A."/>
            <person name="Flavell R.B."/>
            <person name="White O."/>
            <person name="Salzberg S.L."/>
        </authorList>
    </citation>
    <scope>NUCLEOTIDE SEQUENCE</scope>
</reference>
<evidence type="ECO:0000313" key="3">
    <source>
        <dbReference type="EMBL" id="ABG25089.1"/>
    </source>
</evidence>
<evidence type="ECO:0000313" key="5">
    <source>
        <dbReference type="Proteomes" id="UP000006548"/>
    </source>
</evidence>
<gene>
    <name evidence="1 4" type="ordered locus">At1g05450</name>
    <name evidence="4" type="ORF">T25N20.10</name>
    <name evidence="4" type="ORF">T25N20_10</name>
</gene>
<dbReference type="AlphaFoldDB" id="Q8LBJ6"/>
<dbReference type="EMBL" id="AY087171">
    <property type="protein sequence ID" value="AAM64727.1"/>
    <property type="molecule type" value="mRNA"/>
</dbReference>
<proteinExistence type="evidence at transcript level"/>
<sequence>MTRISADRATEEIQWGLLHLHPRRRLPLRTLSSFRIFYLLSPLRLSNSSN</sequence>
<dbReference type="OrthoDB" id="1914452at2759"/>
<reference evidence="4" key="7">
    <citation type="submission" date="2016-05" db="EMBL/GenBank/DDBJ databases">
        <authorList>
            <person name="Krishnakumar V."/>
            <person name="Cheng C.-Y."/>
            <person name="Chan A.P."/>
            <person name="Schobel S."/>
            <person name="Kim M."/>
            <person name="Ferlanti E.S."/>
            <person name="Belyaeva I."/>
            <person name="Rosen B.D."/>
            <person name="Micklem G."/>
            <person name="Miller J.R."/>
            <person name="Vaughn M."/>
            <person name="Town C.D."/>
        </authorList>
    </citation>
    <scope>NUCLEOTIDE SEQUENCE</scope>
</reference>
<reference evidence="2" key="4">
    <citation type="journal article" date="2006" name="Plant Mol. Biol.">
        <title>Features of Arabidopsis genes and genome discovered using full-length cDNAs.</title>
        <authorList>
            <person name="Alexandrov N.N."/>
            <person name="Troukhan M.E."/>
            <person name="Brover V.V."/>
            <person name="Tatarinova T."/>
            <person name="Flavell R.B."/>
            <person name="Feldmann K.A."/>
        </authorList>
    </citation>
    <scope>NUCLEOTIDE SEQUENCE</scope>
</reference>
<dbReference type="EMBL" id="BT026000">
    <property type="protein sequence ID" value="ABG25089.1"/>
    <property type="molecule type" value="mRNA"/>
</dbReference>
<reference evidence="4" key="6">
    <citation type="submission" date="2011-02" db="EMBL/GenBank/DDBJ databases">
        <authorList>
            <consortium name="TAIR"/>
            <person name="Swarbreck D."/>
            <person name="Lamesch P."/>
            <person name="Wilks C."/>
            <person name="Huala E."/>
        </authorList>
    </citation>
    <scope>NUCLEOTIDE SEQUENCE</scope>
</reference>
<dbReference type="TAIR" id="AT1G05450"/>
<evidence type="ECO:0000313" key="1">
    <source>
        <dbReference type="Araport" id="AT1G05450"/>
    </source>
</evidence>
<reference evidence="4 5" key="1">
    <citation type="journal article" date="2000" name="Nature">
        <title>Sequence and analysis of chromosome 1 of the plant Arabidopsis thaliana.</title>
        <authorList>
            <person name="Theologis A."/>
            <person name="Ecker J.R."/>
            <person name="Palm C.J."/>
            <person name="Federspiel N.A."/>
            <person name="Kaul S."/>
            <person name="White O."/>
            <person name="Alonso J."/>
            <person name="Altafi H."/>
            <person name="Araujo R."/>
            <person name="Bowman C.L."/>
            <person name="Brooks S.Y."/>
            <person name="Buehler E."/>
            <person name="Chan A."/>
            <person name="Chao Q."/>
            <person name="Chen H."/>
            <person name="Cheuk R.F."/>
            <person name="Chin C.W."/>
            <person name="Chung M.K."/>
            <person name="Conn L."/>
            <person name="Conway A.B."/>
            <person name="Conway A.R."/>
            <person name="Creasy T.H."/>
            <person name="Dewar K."/>
            <person name="Dunn P."/>
            <person name="Etgu P."/>
            <person name="Feldblyum T.V."/>
            <person name="Feng J."/>
            <person name="Fong B."/>
            <person name="Fujii C.Y."/>
            <person name="Gill J.E."/>
            <person name="Goldsmith A.D."/>
            <person name="Haas B."/>
            <person name="Hansen N.F."/>
            <person name="Hughes B."/>
            <person name="Huizar L."/>
            <person name="Hunter J.L."/>
            <person name="Jenkins J."/>
            <person name="Johnson-Hopson C."/>
            <person name="Khan S."/>
            <person name="Khaykin E."/>
            <person name="Kim C.J."/>
            <person name="Koo H.L."/>
            <person name="Kremenetskaia I."/>
            <person name="Kurtz D.B."/>
            <person name="Kwan A."/>
            <person name="Lam B."/>
            <person name="Langin-Hooper S."/>
            <person name="Lee A."/>
            <person name="Lee J.M."/>
            <person name="Lenz C.A."/>
            <person name="Li J.H."/>
            <person name="Li Y."/>
            <person name="Lin X."/>
            <person name="Liu S.X."/>
            <person name="Liu Z.A."/>
            <person name="Luros J.S."/>
            <person name="Maiti R."/>
            <person name="Marziali A."/>
            <person name="Militscher J."/>
            <person name="Miranda M."/>
            <person name="Nguyen M."/>
            <person name="Nierman W.C."/>
            <person name="Osborne B.I."/>
            <person name="Pai G."/>
            <person name="Peterson J."/>
            <person name="Pham P.K."/>
            <person name="Rizzo M."/>
            <person name="Rooney T."/>
            <person name="Rowley D."/>
            <person name="Sakano H."/>
            <person name="Salzberg S.L."/>
            <person name="Schwartz J.R."/>
            <person name="Shinn P."/>
            <person name="Southwick A.M."/>
            <person name="Sun H."/>
            <person name="Tallon L.J."/>
            <person name="Tambunga G."/>
            <person name="Toriumi M.J."/>
            <person name="Town C.D."/>
            <person name="Utterback T."/>
            <person name="Van Aken S."/>
            <person name="Vaysberg M."/>
            <person name="Vysotskaia V.S."/>
            <person name="Walker M."/>
            <person name="Wu D."/>
            <person name="Yu G."/>
            <person name="Fraser C.M."/>
            <person name="Venter J.C."/>
            <person name="Davis R.W."/>
        </authorList>
    </citation>
    <scope>NUCLEOTIDE SEQUENCE [LARGE SCALE GENOMIC DNA]</scope>
    <source>
        <strain evidence="5">cv. Columbia</strain>
    </source>
</reference>
<evidence type="ECO:0000313" key="4">
    <source>
        <dbReference type="EMBL" id="AEE27842.1"/>
    </source>
</evidence>
<dbReference type="Proteomes" id="UP000006548">
    <property type="component" value="Chromosome 1"/>
</dbReference>
<keyword evidence="5" id="KW-1185">Reference proteome</keyword>
<dbReference type="HOGENOM" id="CLU_3127067_0_0_1"/>
<dbReference type="ExpressionAtlas" id="Q8LBJ6">
    <property type="expression patterns" value="baseline and differential"/>
</dbReference>
<reference evidence="5" key="8">
    <citation type="journal article" date="2017" name="Plant J.">
        <title>Araport11: a complete reannotation of the Arabidopsis thaliana reference genome.</title>
        <authorList>
            <person name="Cheng C.Y."/>
            <person name="Krishnakumar V."/>
            <person name="Chan A.P."/>
            <person name="Thibaud-Nissen F."/>
            <person name="Schobel S."/>
            <person name="Town C.D."/>
        </authorList>
    </citation>
    <scope>GENOME REANNOTATION</scope>
    <source>
        <strain evidence="5">cv. Columbia</strain>
    </source>
</reference>
<reference evidence="2" key="3">
    <citation type="submission" date="2002-03" db="EMBL/GenBank/DDBJ databases">
        <authorList>
            <person name="Brover V."/>
            <person name="Troukhan M."/>
            <person name="Alexandrov N."/>
            <person name="Lu Y.-P."/>
            <person name="Flavell R."/>
            <person name="Feldmann K."/>
        </authorList>
    </citation>
    <scope>NUCLEOTIDE SEQUENCE</scope>
</reference>
<dbReference type="Araport" id="AT1G05450"/>
<evidence type="ECO:0000313" key="2">
    <source>
        <dbReference type="EMBL" id="AAM64727.1"/>
    </source>
</evidence>
<dbReference type="GeneID" id="837046"/>
<protein>
    <submittedName>
        <fullName evidence="3">At1g05450</fullName>
    </submittedName>
    <submittedName>
        <fullName evidence="4">Bifunctional inhibitor/lipid-transfer protein/seed storage 2S albumin superfamily protein</fullName>
    </submittedName>
    <submittedName>
        <fullName evidence="2">Lipid-transfer protein, putative</fullName>
    </submittedName>
</protein>